<dbReference type="HOGENOM" id="CLU_081264_0_0_9"/>
<gene>
    <name evidence="2" type="ORF">HMPREF0549_1794</name>
</gene>
<sequence>MQVVAMDNIDESDSLLAYDALQRFLVSREAYWICFSQWPQRMYYVKAKLSAPTFTANSWSATVTFTDLIGLSRSIGTSLTYTQNEGFGNNMKNAKPEYTFTGNSFIVYNPSDVMIDPERRGHELKVICEGTSNGKLKITNKTTGDSISRIGAYTTGSSGDTPTSKEGQSPFNGTWEINGVRTTLNGKSDQMQTDDGVIRLQPGSNEILVDNFSGKITFDFPFWWLS</sequence>
<dbReference type="eggNOG" id="ENOG50333IU">
    <property type="taxonomic scope" value="Bacteria"/>
</dbReference>
<reference evidence="2 3" key="1">
    <citation type="submission" date="2009-01" db="EMBL/GenBank/DDBJ databases">
        <authorList>
            <person name="Qin X."/>
            <person name="Bachman B."/>
            <person name="Battles P."/>
            <person name="Bell A."/>
            <person name="Bess C."/>
            <person name="Bickham C."/>
            <person name="Chaboub L."/>
            <person name="Chen D."/>
            <person name="Coyle M."/>
            <person name="Deiros D.R."/>
            <person name="Dinh H."/>
            <person name="Forbes L."/>
            <person name="Fowler G."/>
            <person name="Francisco L."/>
            <person name="Fu Q."/>
            <person name="Gubbala S."/>
            <person name="Hale W."/>
            <person name="Han Y."/>
            <person name="Hemphill L."/>
            <person name="Highlander S.K."/>
            <person name="Hirani K."/>
            <person name="Hogues M."/>
            <person name="Jackson L."/>
            <person name="Jakkamsetti A."/>
            <person name="Javaid M."/>
            <person name="Jiang H."/>
            <person name="Korchina V."/>
            <person name="Kovar C."/>
            <person name="Lara F."/>
            <person name="Lee S."/>
            <person name="Mata R."/>
            <person name="Mathew T."/>
            <person name="Moen C."/>
            <person name="Morales K."/>
            <person name="Munidasa M."/>
            <person name="Nazareth L."/>
            <person name="Ngo R."/>
            <person name="Nguyen L."/>
            <person name="Okwuonu G."/>
            <person name="Ongeri F."/>
            <person name="Patil S."/>
            <person name="Petrosino J."/>
            <person name="Pham C."/>
            <person name="Pham P."/>
            <person name="Pu L.-L."/>
            <person name="Puazo M."/>
            <person name="Raj R."/>
            <person name="Reid J."/>
            <person name="Rouhana J."/>
            <person name="Saada N."/>
            <person name="Shang Y."/>
            <person name="Simmons D."/>
            <person name="Thornton R."/>
            <person name="Warren J."/>
            <person name="Weissenberger G."/>
            <person name="Zhang J."/>
            <person name="Zhang L."/>
            <person name="Zhou C."/>
            <person name="Zhu D."/>
            <person name="Muzny D."/>
            <person name="Worley K."/>
            <person name="Gibbs R."/>
        </authorList>
    </citation>
    <scope>NUCLEOTIDE SEQUENCE [LARGE SCALE GENOMIC DNA]</scope>
    <source>
        <strain evidence="2 3">ATCC 49540</strain>
    </source>
</reference>
<protein>
    <submittedName>
        <fullName evidence="2">Uncharacterized protein</fullName>
    </submittedName>
</protein>
<comment type="caution">
    <text evidence="2">The sequence shown here is derived from an EMBL/GenBank/DDBJ whole genome shotgun (WGS) entry which is preliminary data.</text>
</comment>
<accession>C2EWF8</accession>
<organism evidence="2 3">
    <name type="scientific">Limosilactobacillus vaginalis DSM 5837 = ATCC 49540</name>
    <dbReference type="NCBI Taxonomy" id="1423814"/>
    <lineage>
        <taxon>Bacteria</taxon>
        <taxon>Bacillati</taxon>
        <taxon>Bacillota</taxon>
        <taxon>Bacilli</taxon>
        <taxon>Lactobacillales</taxon>
        <taxon>Lactobacillaceae</taxon>
        <taxon>Limosilactobacillus</taxon>
    </lineage>
</organism>
<dbReference type="STRING" id="1423814.HMPREF0549_1794"/>
<evidence type="ECO:0000256" key="1">
    <source>
        <dbReference type="SAM" id="MobiDB-lite"/>
    </source>
</evidence>
<dbReference type="AlphaFoldDB" id="C2EWF8"/>
<feature type="compositionally biased region" description="Polar residues" evidence="1">
    <location>
        <begin position="154"/>
        <end position="172"/>
    </location>
</feature>
<feature type="region of interest" description="Disordered" evidence="1">
    <location>
        <begin position="149"/>
        <end position="172"/>
    </location>
</feature>
<proteinExistence type="predicted"/>
<evidence type="ECO:0000313" key="3">
    <source>
        <dbReference type="Proteomes" id="UP000004483"/>
    </source>
</evidence>
<dbReference type="EMBL" id="ACGV01000193">
    <property type="protein sequence ID" value="EEJ39794.1"/>
    <property type="molecule type" value="Genomic_DNA"/>
</dbReference>
<name>C2EWF8_9LACO</name>
<dbReference type="Proteomes" id="UP000004483">
    <property type="component" value="Unassembled WGS sequence"/>
</dbReference>
<evidence type="ECO:0000313" key="2">
    <source>
        <dbReference type="EMBL" id="EEJ39794.1"/>
    </source>
</evidence>